<dbReference type="PANTHER" id="PTHR37422">
    <property type="entry name" value="TEICHURONIC ACID BIOSYNTHESIS PROTEIN TUAE"/>
    <property type="match status" value="1"/>
</dbReference>
<feature type="transmembrane region" description="Helical" evidence="6">
    <location>
        <begin position="405"/>
        <end position="423"/>
    </location>
</feature>
<dbReference type="Proteomes" id="UP000811255">
    <property type="component" value="Unassembled WGS sequence"/>
</dbReference>
<feature type="domain" description="O-antigen ligase-related" evidence="7">
    <location>
        <begin position="228"/>
        <end position="356"/>
    </location>
</feature>
<evidence type="ECO:0000256" key="2">
    <source>
        <dbReference type="ARBA" id="ARBA00022692"/>
    </source>
</evidence>
<feature type="transmembrane region" description="Helical" evidence="6">
    <location>
        <begin position="383"/>
        <end position="399"/>
    </location>
</feature>
<evidence type="ECO:0000259" key="7">
    <source>
        <dbReference type="Pfam" id="PF04932"/>
    </source>
</evidence>
<evidence type="ECO:0000256" key="6">
    <source>
        <dbReference type="SAM" id="Phobius"/>
    </source>
</evidence>
<dbReference type="PANTHER" id="PTHR37422:SF13">
    <property type="entry name" value="LIPOPOLYSACCHARIDE BIOSYNTHESIS PROTEIN PA4999-RELATED"/>
    <property type="match status" value="1"/>
</dbReference>
<gene>
    <name evidence="8" type="ORF">KK137_06845</name>
</gene>
<dbReference type="InterPro" id="IPR051533">
    <property type="entry name" value="WaaL-like"/>
</dbReference>
<dbReference type="EMBL" id="JAHFVK010000001">
    <property type="protein sequence ID" value="MBT2134048.1"/>
    <property type="molecule type" value="Genomic_DNA"/>
</dbReference>
<evidence type="ECO:0000256" key="3">
    <source>
        <dbReference type="ARBA" id="ARBA00022989"/>
    </source>
</evidence>
<feature type="region of interest" description="Disordered" evidence="5">
    <location>
        <begin position="1"/>
        <end position="25"/>
    </location>
</feature>
<name>A0ABS5W2S2_9SPHN</name>
<reference evidence="8 9" key="1">
    <citation type="submission" date="2021-05" db="EMBL/GenBank/DDBJ databases">
        <title>Croceibacterium sp. LX-88 genome sequence.</title>
        <authorList>
            <person name="Luo X."/>
        </authorList>
    </citation>
    <scope>NUCLEOTIDE SEQUENCE [LARGE SCALE GENOMIC DNA]</scope>
    <source>
        <strain evidence="8 9">LX-88</strain>
    </source>
</reference>
<dbReference type="InterPro" id="IPR007016">
    <property type="entry name" value="O-antigen_ligase-rel_domated"/>
</dbReference>
<sequence length="448" mass="48414">MQVARGRHPVAERGPLDPAPSRPVRDRYDPYRTSMANRLIVIAACFFLPWQLVRLPQNNLSVSDILFASACVILLLSGKLRVDVFGKLTLFWIGGLALMLGALLVSSLVSGDPDRWMPVAAQYLFALLVIPMVLRSCDRLTLQTAVTAFVVAVAISQLIGLLIIQFLTYDQIAPYVGQTVLSGNGRLGTLTGEPNSNGAVCVYALIMLLHCTMDRRMPIRVAVVCGGLIIAGLIASASFSAVASGVLAISLFLVLGRFANFVRFAVPMALFAVAYVWAGGPLPKPFEERVVAAIATGDMDKAGTFTGRTHLVAEAWQMANDNMLIGLGTDRYREVNPEGLPVHNLHLLVLNEGGAVASLGLSAMLISMGLTSLLIWRNHRLDGAACAAITLAFLFYTMSIPHMFARIWIGPALIVFALAFARYERATRLDSSLMVGSRSARDAQRATE</sequence>
<evidence type="ECO:0000313" key="8">
    <source>
        <dbReference type="EMBL" id="MBT2134048.1"/>
    </source>
</evidence>
<dbReference type="Pfam" id="PF04932">
    <property type="entry name" value="Wzy_C"/>
    <property type="match status" value="1"/>
</dbReference>
<evidence type="ECO:0000256" key="4">
    <source>
        <dbReference type="ARBA" id="ARBA00023136"/>
    </source>
</evidence>
<protein>
    <recommendedName>
        <fullName evidence="7">O-antigen ligase-related domain-containing protein</fullName>
    </recommendedName>
</protein>
<feature type="transmembrane region" description="Helical" evidence="6">
    <location>
        <begin position="355"/>
        <end position="376"/>
    </location>
</feature>
<proteinExistence type="predicted"/>
<keyword evidence="4 6" id="KW-0472">Membrane</keyword>
<evidence type="ECO:0000256" key="1">
    <source>
        <dbReference type="ARBA" id="ARBA00004141"/>
    </source>
</evidence>
<feature type="transmembrane region" description="Helical" evidence="6">
    <location>
        <begin position="90"/>
        <end position="110"/>
    </location>
</feature>
<dbReference type="RefSeq" id="WP_214535409.1">
    <property type="nucleotide sequence ID" value="NZ_JAHFVK010000001.1"/>
</dbReference>
<keyword evidence="2 6" id="KW-0812">Transmembrane</keyword>
<feature type="transmembrane region" description="Helical" evidence="6">
    <location>
        <begin position="146"/>
        <end position="167"/>
    </location>
</feature>
<feature type="transmembrane region" description="Helical" evidence="6">
    <location>
        <begin position="116"/>
        <end position="134"/>
    </location>
</feature>
<feature type="transmembrane region" description="Helical" evidence="6">
    <location>
        <begin position="221"/>
        <end position="254"/>
    </location>
</feature>
<keyword evidence="9" id="KW-1185">Reference proteome</keyword>
<feature type="transmembrane region" description="Helical" evidence="6">
    <location>
        <begin position="35"/>
        <end position="53"/>
    </location>
</feature>
<comment type="caution">
    <text evidence="8">The sequence shown here is derived from an EMBL/GenBank/DDBJ whole genome shotgun (WGS) entry which is preliminary data.</text>
</comment>
<feature type="transmembrane region" description="Helical" evidence="6">
    <location>
        <begin position="59"/>
        <end position="78"/>
    </location>
</feature>
<comment type="subcellular location">
    <subcellularLocation>
        <location evidence="1">Membrane</location>
        <topology evidence="1">Multi-pass membrane protein</topology>
    </subcellularLocation>
</comment>
<evidence type="ECO:0000313" key="9">
    <source>
        <dbReference type="Proteomes" id="UP000811255"/>
    </source>
</evidence>
<keyword evidence="3 6" id="KW-1133">Transmembrane helix</keyword>
<accession>A0ABS5W2S2</accession>
<feature type="transmembrane region" description="Helical" evidence="6">
    <location>
        <begin position="261"/>
        <end position="278"/>
    </location>
</feature>
<organism evidence="8 9">
    <name type="scientific">Croceibacterium selenioxidans</name>
    <dbReference type="NCBI Taxonomy" id="2838833"/>
    <lineage>
        <taxon>Bacteria</taxon>
        <taxon>Pseudomonadati</taxon>
        <taxon>Pseudomonadota</taxon>
        <taxon>Alphaproteobacteria</taxon>
        <taxon>Sphingomonadales</taxon>
        <taxon>Erythrobacteraceae</taxon>
        <taxon>Croceibacterium</taxon>
    </lineage>
</organism>
<evidence type="ECO:0000256" key="5">
    <source>
        <dbReference type="SAM" id="MobiDB-lite"/>
    </source>
</evidence>